<name>A0AAD4F919_9PLEO</name>
<sequence>MKLLDTILVSVTTGLALLTAAAPTVGDADVVIYGSSNDTTKADDPNDWSPTEKHHGYAMVEVWVGRPAINGGELKGGDMNAAIWNIVGHLCPSTRSYCNENWPGRCVQVEEVIRFNPFPVEGRMTKMCMAVHGAWQNEAIRQLLINTVSAVFMGFTDEAYTSKNCWEFPGRMFCNIPNGVRVNLPPIAGGTETHVNWMKVEVGGGGWVNHEFHCCETRDLVDKQLDKLEEGMKNVFHQNYGKFRETNCMVRGWMNCEQCCEKFDCEKCNKCGKTCKKLG</sequence>
<protein>
    <submittedName>
        <fullName evidence="2">Uncharacterized protein</fullName>
    </submittedName>
</protein>
<accession>A0AAD4F919</accession>
<proteinExistence type="predicted"/>
<feature type="chain" id="PRO_5041934189" evidence="1">
    <location>
        <begin position="29"/>
        <end position="279"/>
    </location>
</feature>
<reference evidence="2" key="1">
    <citation type="submission" date="2021-07" db="EMBL/GenBank/DDBJ databases">
        <title>Genome Resource of American Ginseng Black Spot Pathogen Alternaria panax.</title>
        <authorList>
            <person name="Qiu C."/>
            <person name="Wang W."/>
            <person name="Liu Z."/>
        </authorList>
    </citation>
    <scope>NUCLEOTIDE SEQUENCE</scope>
    <source>
        <strain evidence="2">BNCC115425</strain>
    </source>
</reference>
<evidence type="ECO:0000313" key="2">
    <source>
        <dbReference type="EMBL" id="KAG9185588.1"/>
    </source>
</evidence>
<evidence type="ECO:0000256" key="1">
    <source>
        <dbReference type="SAM" id="SignalP"/>
    </source>
</evidence>
<feature type="signal peptide" evidence="1">
    <location>
        <begin position="1"/>
        <end position="28"/>
    </location>
</feature>
<dbReference type="EMBL" id="JAANER010000010">
    <property type="protein sequence ID" value="KAG9185588.1"/>
    <property type="molecule type" value="Genomic_DNA"/>
</dbReference>
<comment type="caution">
    <text evidence="2">The sequence shown here is derived from an EMBL/GenBank/DDBJ whole genome shotgun (WGS) entry which is preliminary data.</text>
</comment>
<gene>
    <name evidence="2" type="ORF">G6011_06919</name>
</gene>
<organism evidence="2 3">
    <name type="scientific">Alternaria panax</name>
    <dbReference type="NCBI Taxonomy" id="48097"/>
    <lineage>
        <taxon>Eukaryota</taxon>
        <taxon>Fungi</taxon>
        <taxon>Dikarya</taxon>
        <taxon>Ascomycota</taxon>
        <taxon>Pezizomycotina</taxon>
        <taxon>Dothideomycetes</taxon>
        <taxon>Pleosporomycetidae</taxon>
        <taxon>Pleosporales</taxon>
        <taxon>Pleosporineae</taxon>
        <taxon>Pleosporaceae</taxon>
        <taxon>Alternaria</taxon>
        <taxon>Alternaria sect. Panax</taxon>
    </lineage>
</organism>
<evidence type="ECO:0000313" key="3">
    <source>
        <dbReference type="Proteomes" id="UP001199106"/>
    </source>
</evidence>
<keyword evidence="1" id="KW-0732">Signal</keyword>
<keyword evidence="3" id="KW-1185">Reference proteome</keyword>
<dbReference type="AlphaFoldDB" id="A0AAD4F919"/>
<dbReference type="Proteomes" id="UP001199106">
    <property type="component" value="Unassembled WGS sequence"/>
</dbReference>